<dbReference type="PANTHER" id="PTHR14146">
    <property type="entry name" value="EXOCYST COMPLEX COMPONENT 4"/>
    <property type="match status" value="1"/>
</dbReference>
<evidence type="ECO:0000256" key="3">
    <source>
        <dbReference type="ARBA" id="ARBA00022483"/>
    </source>
</evidence>
<dbReference type="InterPro" id="IPR036397">
    <property type="entry name" value="RNaseH_sf"/>
</dbReference>
<dbReference type="InterPro" id="IPR039682">
    <property type="entry name" value="Sec8/EXOC4"/>
</dbReference>
<keyword evidence="4 5" id="KW-0653">Protein transport</keyword>
<keyword evidence="3 5" id="KW-0268">Exocytosis</keyword>
<dbReference type="EMBL" id="HAAD01002004">
    <property type="protein sequence ID" value="CDG68236.1"/>
    <property type="molecule type" value="mRNA"/>
</dbReference>
<dbReference type="InterPro" id="IPR007528">
    <property type="entry name" value="RINT1_Tip20"/>
</dbReference>
<feature type="non-terminal residue" evidence="10">
    <location>
        <position position="1"/>
    </location>
</feature>
<dbReference type="InterPro" id="IPR048630">
    <property type="entry name" value="Sec8_M"/>
</dbReference>
<keyword evidence="2 5" id="KW-0813">Transport</keyword>
<name>T2M874_HYDVU</name>
<evidence type="ECO:0000256" key="5">
    <source>
        <dbReference type="RuleBase" id="RU367079"/>
    </source>
</evidence>
<dbReference type="Pfam" id="PF04437">
    <property type="entry name" value="RINT1_TIP1"/>
    <property type="match status" value="1"/>
</dbReference>
<comment type="similarity">
    <text evidence="1 5">Belongs to the SEC8 family.</text>
</comment>
<dbReference type="Pfam" id="PF20652">
    <property type="entry name" value="Sec8_C"/>
    <property type="match status" value="1"/>
</dbReference>
<dbReference type="GO" id="GO:0006904">
    <property type="term" value="P:vesicle docking involved in exocytosis"/>
    <property type="evidence" value="ECO:0007669"/>
    <property type="project" value="InterPro"/>
</dbReference>
<evidence type="ECO:0000313" key="10">
    <source>
        <dbReference type="EMBL" id="CDG68236.1"/>
    </source>
</evidence>
<evidence type="ECO:0000256" key="4">
    <source>
        <dbReference type="ARBA" id="ARBA00022927"/>
    </source>
</evidence>
<dbReference type="Gene3D" id="1.20.58.670">
    <property type="entry name" value="Dsl1p vesicle tethering complex, Tip20p subunit, domain D"/>
    <property type="match status" value="1"/>
</dbReference>
<dbReference type="Gene3D" id="3.30.420.10">
    <property type="entry name" value="Ribonuclease H-like superfamily/Ribonuclease H"/>
    <property type="match status" value="1"/>
</dbReference>
<accession>T2M874</accession>
<dbReference type="GO" id="GO:0090522">
    <property type="term" value="P:vesicle tethering involved in exocytosis"/>
    <property type="evidence" value="ECO:0007669"/>
    <property type="project" value="UniProtKB-UniRule"/>
</dbReference>
<dbReference type="GO" id="GO:0006888">
    <property type="term" value="P:endoplasmic reticulum to Golgi vesicle-mediated transport"/>
    <property type="evidence" value="ECO:0007669"/>
    <property type="project" value="InterPro"/>
</dbReference>
<keyword evidence="6" id="KW-0175">Coiled coil</keyword>
<protein>
    <recommendedName>
        <fullName evidence="5">Exocyst complex component Sec8</fullName>
    </recommendedName>
</protein>
<dbReference type="GO" id="GO:0000145">
    <property type="term" value="C:exocyst"/>
    <property type="evidence" value="ECO:0007669"/>
    <property type="project" value="UniProtKB-UniRule"/>
</dbReference>
<feature type="domain" description="Exocyst complex component Sec8 middle helical bundle" evidence="9">
    <location>
        <begin position="256"/>
        <end position="433"/>
    </location>
</feature>
<dbReference type="GO" id="GO:0015031">
    <property type="term" value="P:protein transport"/>
    <property type="evidence" value="ECO:0007669"/>
    <property type="project" value="UniProtKB-KW"/>
</dbReference>
<proteinExistence type="evidence at transcript level"/>
<comment type="function">
    <text evidence="5">Component of the exocyst complex involved in the docking of exocytic vesicles with fusion sites on the plasma membrane.</text>
</comment>
<feature type="domain" description="Exocyst complex component Sec8 N-terminal" evidence="8">
    <location>
        <begin position="59"/>
        <end position="161"/>
    </location>
</feature>
<evidence type="ECO:0000259" key="9">
    <source>
        <dbReference type="Pfam" id="PF20652"/>
    </source>
</evidence>
<evidence type="ECO:0000256" key="6">
    <source>
        <dbReference type="SAM" id="Coils"/>
    </source>
</evidence>
<dbReference type="OrthoDB" id="272977at2759"/>
<dbReference type="Pfam" id="PF04048">
    <property type="entry name" value="Sec8_N"/>
    <property type="match status" value="1"/>
</dbReference>
<reference evidence="10" key="1">
    <citation type="journal article" date="2013" name="Genome Biol. Evol.">
        <title>Punctuated emergences of genetic and phenotypic innovations in eumetazoan, bilaterian, euteleostome, and hominidae ancestors.</title>
        <authorList>
            <person name="Wenger Y."/>
            <person name="Galliot B."/>
        </authorList>
    </citation>
    <scope>NUCLEOTIDE SEQUENCE</scope>
    <source>
        <tissue evidence="10">Whole animals</tissue>
    </source>
</reference>
<dbReference type="PROSITE" id="PS51386">
    <property type="entry name" value="RINT1_TIP20"/>
    <property type="match status" value="1"/>
</dbReference>
<evidence type="ECO:0000256" key="7">
    <source>
        <dbReference type="SAM" id="MobiDB-lite"/>
    </source>
</evidence>
<gene>
    <name evidence="10" type="primary">EXOC4</name>
</gene>
<feature type="coiled-coil region" evidence="6">
    <location>
        <begin position="55"/>
        <end position="82"/>
    </location>
</feature>
<dbReference type="InterPro" id="IPR007191">
    <property type="entry name" value="Sec8_exocyst_N"/>
</dbReference>
<dbReference type="InterPro" id="IPR042044">
    <property type="entry name" value="EXOC6PINT-1/Sec15/Tip20_C_dom2"/>
</dbReference>
<sequence>MTPEDGVNAVTELFDAIFGEDYECLRNVESVMSTAESSVALLSSVIKQLSVSDDAKRREQEKEKLQSQLKIADEKLIELVEANQDHLKKTVQSFGSVITRISGSRNRIKVLHEKLLLCRTLLYCNRDDLKIHWQEGLECSEKLNLLDKIEKAVAVPEQLERYLHRKHYFHASNLLAQAILNLDTQLVNVDALRDLRSSLHARKSLLYEAVVDEISKQIHSDSQNNLKIRKNDQVPTFILEECQEDLQLDPEENVPLFINLLVRSLVSMDKIFEAVEMVKERIKRDMFMVLRKSSDFVAKRAVDIGEVLTIEELAVKGNSNILLELLEISFDKFRSVAFNHSILLGAFKQTKVSKDLNLYTMEDIWSKIQFAIKDMLQPYLNLQNSSAPQQGFTSFGTLDSDVASFFTVKKRLPMSVASKIKPAQLFKFECSSSAEAIHSYMREQDIASGLSEDSYTDFVVWNPPQLLCKPHAKNITTIFVPVMNFIKEIDLKTNSTLGSSGVLYHFLTNFVEKVFLDQLLYEVSEKTSAATKGHDALRNLCDLKAQKNLDISRPILKGSLVVYNIMEELLDLTKILPSYSREILDIVIKTLSAYFESCHNEYKGVVYREGDGKASRIISVNWVKDDDIKRLLMSLPNWIGLKNQQNLKLDEEEDFETTRKLQDRESSLLISNLERSEIEKNQVILDVLDLKSLANLQESLEWLSEKIQTFYSKVSAKSQLTVSDSFVERNWVNDDLLTLIKDMGEKFKDMSESCLLLLHLEIRCHCFYFIGKATRESSFVCNIDSIEVDPQIPQLAKDLRDIEDSCSGALSPVKMHYLFDGLGYLLAAIIIASTSYIKKINRNGVKKMCQNIFTIQQELANITSRRDLNLDMARKYFELLNLTPEEILNTILEQGTFCKEQDYSNALELLSRSEIPFDKNLWKIRRNKLSEILQQVEEKQKYVFALPVECNSTKTNVPGEIVLNLYLSDGDDTAFSNYEEEEQKTIQRKQGSGRKKRTANPRAFKRLETSLEEHPDWSDRFRAKKLKVSNFFIHKWRQRLGYQSFKVVKMPNRSDKQNSTAKSRARKLYDNLLKKHNECILMDDKTYVKMDFKQIPGQCYSASKIRGNVSDKYKYVITDKFSKRLMIWQALCSCGKKSPIHVCLGTMKSSEYVKCCLSRIKRLIKAHRNTSVLFWPDLVTIHYSKDAQKFYDDNGVMLVPKKMNPPNCPELRPIEKYWAIIKKKLKLSGKTVKSATDLKKKWDYAAKTYKNHSVQKLMGGIKKKKEFCLSLIKLCEVKLQSVLSGCYDNDLRLAHLIDETILFEKEVQVCIPNYSQHDGCLKVLLTEENLLLWIGLEKRFGLGFISDVLRSDNEKSWQSRLNSLLSDYNNSIIYFVPKCVEDFMTLITVMSDRHRTFKEPVAEAKFFSLLINLLDTFINQLKSLCFQPSSPQYFSIMNGVIYMQQVLQEWSTDLYFIQMHAYECGNNAQNTDKTVFEDHLVSLESFSKNLVQSLVDHIKHSLQSDVKKYQAEKWHSLPLPKDILMPSISPSACNVFLFVKNYLHSLEQKLCSEIFERVWKQSAKMLDEMIFYNVVLESHFNGGGAAQLQYDINKLYTLFSNYSKRPETYFKLLKDSCVLLNILPGTAILLKQNFKQADELKTGEEKESLVRTSLTDIGICNLSFSCAHQLLNSRIDWPRVL</sequence>
<dbReference type="GO" id="GO:0006890">
    <property type="term" value="P:retrograde vesicle-mediated transport, Golgi to endoplasmic reticulum"/>
    <property type="evidence" value="ECO:0007669"/>
    <property type="project" value="InterPro"/>
</dbReference>
<dbReference type="GO" id="GO:0006893">
    <property type="term" value="P:Golgi to plasma membrane transport"/>
    <property type="evidence" value="ECO:0007669"/>
    <property type="project" value="TreeGrafter"/>
</dbReference>
<dbReference type="GO" id="GO:0003676">
    <property type="term" value="F:nucleic acid binding"/>
    <property type="evidence" value="ECO:0007669"/>
    <property type="project" value="InterPro"/>
</dbReference>
<feature type="region of interest" description="Disordered" evidence="7">
    <location>
        <begin position="979"/>
        <end position="1003"/>
    </location>
</feature>
<evidence type="ECO:0000256" key="1">
    <source>
        <dbReference type="ARBA" id="ARBA00010470"/>
    </source>
</evidence>
<dbReference type="GO" id="GO:0006612">
    <property type="term" value="P:protein targeting to membrane"/>
    <property type="evidence" value="ECO:0007669"/>
    <property type="project" value="UniProtKB-UniRule"/>
</dbReference>
<evidence type="ECO:0000256" key="2">
    <source>
        <dbReference type="ARBA" id="ARBA00022448"/>
    </source>
</evidence>
<dbReference type="PANTHER" id="PTHR14146:SF0">
    <property type="entry name" value="EXOCYST COMPLEX COMPONENT 4"/>
    <property type="match status" value="1"/>
</dbReference>
<dbReference type="GO" id="GO:0070939">
    <property type="term" value="C:Dsl1/NZR complex"/>
    <property type="evidence" value="ECO:0007669"/>
    <property type="project" value="InterPro"/>
</dbReference>
<organism evidence="10">
    <name type="scientific">Hydra vulgaris</name>
    <name type="common">Hydra</name>
    <name type="synonym">Hydra attenuata</name>
    <dbReference type="NCBI Taxonomy" id="6087"/>
    <lineage>
        <taxon>Eukaryota</taxon>
        <taxon>Metazoa</taxon>
        <taxon>Cnidaria</taxon>
        <taxon>Hydrozoa</taxon>
        <taxon>Hydroidolina</taxon>
        <taxon>Anthoathecata</taxon>
        <taxon>Aplanulata</taxon>
        <taxon>Hydridae</taxon>
        <taxon>Hydra</taxon>
    </lineage>
</organism>
<evidence type="ECO:0000259" key="8">
    <source>
        <dbReference type="Pfam" id="PF04048"/>
    </source>
</evidence>